<dbReference type="InterPro" id="IPR012337">
    <property type="entry name" value="RNaseH-like_sf"/>
</dbReference>
<dbReference type="PANTHER" id="PTHR47723:SF19">
    <property type="entry name" value="POLYNUCLEOTIDYL TRANSFERASE, RIBONUCLEASE H-LIKE SUPERFAMILY PROTEIN"/>
    <property type="match status" value="1"/>
</dbReference>
<evidence type="ECO:0000313" key="3">
    <source>
        <dbReference type="Proteomes" id="UP001396334"/>
    </source>
</evidence>
<reference evidence="2 3" key="1">
    <citation type="journal article" date="2024" name="G3 (Bethesda)">
        <title>Genome assembly of Hibiscus sabdariffa L. provides insights into metabolisms of medicinal natural products.</title>
        <authorList>
            <person name="Kim T."/>
        </authorList>
    </citation>
    <scope>NUCLEOTIDE SEQUENCE [LARGE SCALE GENOMIC DNA]</scope>
    <source>
        <strain evidence="2">TK-2024</strain>
        <tissue evidence="2">Old leaves</tissue>
    </source>
</reference>
<dbReference type="Gene3D" id="3.30.420.10">
    <property type="entry name" value="Ribonuclease H-like superfamily/Ribonuclease H"/>
    <property type="match status" value="1"/>
</dbReference>
<sequence length="112" mass="12622">MALGNGEWRWSGLLRAWSHQLKYIVIESDSLEALRMVQSDTRGHGTLGLVLHIKELCGRNWMVNFSHVNRKGNYVADRMARLAVLDDFDARTFDAPPPSVNSLVLLEMGDSP</sequence>
<dbReference type="SUPFAM" id="SSF53098">
    <property type="entry name" value="Ribonuclease H-like"/>
    <property type="match status" value="1"/>
</dbReference>
<gene>
    <name evidence="2" type="ORF">V6N11_044748</name>
</gene>
<feature type="domain" description="RNase H type-1" evidence="1">
    <location>
        <begin position="11"/>
        <end position="82"/>
    </location>
</feature>
<dbReference type="CDD" id="cd06222">
    <property type="entry name" value="RNase_H_like"/>
    <property type="match status" value="1"/>
</dbReference>
<proteinExistence type="predicted"/>
<dbReference type="InterPro" id="IPR044730">
    <property type="entry name" value="RNase_H-like_dom_plant"/>
</dbReference>
<dbReference type="Pfam" id="PF13456">
    <property type="entry name" value="RVT_3"/>
    <property type="match status" value="1"/>
</dbReference>
<evidence type="ECO:0000313" key="2">
    <source>
        <dbReference type="EMBL" id="KAK8991850.1"/>
    </source>
</evidence>
<accession>A0ABR2PTT7</accession>
<dbReference type="InterPro" id="IPR002156">
    <property type="entry name" value="RNaseH_domain"/>
</dbReference>
<dbReference type="EMBL" id="JBBPBN010000051">
    <property type="protein sequence ID" value="KAK8991850.1"/>
    <property type="molecule type" value="Genomic_DNA"/>
</dbReference>
<protein>
    <recommendedName>
        <fullName evidence="1">RNase H type-1 domain-containing protein</fullName>
    </recommendedName>
</protein>
<comment type="caution">
    <text evidence="2">The sequence shown here is derived from an EMBL/GenBank/DDBJ whole genome shotgun (WGS) entry which is preliminary data.</text>
</comment>
<dbReference type="InterPro" id="IPR053151">
    <property type="entry name" value="RNase_H-like"/>
</dbReference>
<organism evidence="2 3">
    <name type="scientific">Hibiscus sabdariffa</name>
    <name type="common">roselle</name>
    <dbReference type="NCBI Taxonomy" id="183260"/>
    <lineage>
        <taxon>Eukaryota</taxon>
        <taxon>Viridiplantae</taxon>
        <taxon>Streptophyta</taxon>
        <taxon>Embryophyta</taxon>
        <taxon>Tracheophyta</taxon>
        <taxon>Spermatophyta</taxon>
        <taxon>Magnoliopsida</taxon>
        <taxon>eudicotyledons</taxon>
        <taxon>Gunneridae</taxon>
        <taxon>Pentapetalae</taxon>
        <taxon>rosids</taxon>
        <taxon>malvids</taxon>
        <taxon>Malvales</taxon>
        <taxon>Malvaceae</taxon>
        <taxon>Malvoideae</taxon>
        <taxon>Hibiscus</taxon>
    </lineage>
</organism>
<evidence type="ECO:0000259" key="1">
    <source>
        <dbReference type="Pfam" id="PF13456"/>
    </source>
</evidence>
<keyword evidence="3" id="KW-1185">Reference proteome</keyword>
<name>A0ABR2PTT7_9ROSI</name>
<dbReference type="InterPro" id="IPR036397">
    <property type="entry name" value="RNaseH_sf"/>
</dbReference>
<dbReference type="Proteomes" id="UP001396334">
    <property type="component" value="Unassembled WGS sequence"/>
</dbReference>
<dbReference type="PANTHER" id="PTHR47723">
    <property type="entry name" value="OS05G0353850 PROTEIN"/>
    <property type="match status" value="1"/>
</dbReference>